<keyword evidence="1" id="KW-0001">2Fe-2S</keyword>
<evidence type="ECO:0000256" key="2">
    <source>
        <dbReference type="ARBA" id="ARBA00022723"/>
    </source>
</evidence>
<keyword evidence="4" id="KW-0408">Iron</keyword>
<reference evidence="8 9" key="1">
    <citation type="submission" date="2023-06" db="EMBL/GenBank/DDBJ databases">
        <title>Pelomonas sp. APW6 16S ribosomal RNA gene genome sequencing and assembly.</title>
        <authorList>
            <person name="Woo H."/>
        </authorList>
    </citation>
    <scope>NUCLEOTIDE SEQUENCE [LARGE SCALE GENOMIC DNA]</scope>
    <source>
        <strain evidence="8 9">APW6</strain>
    </source>
</reference>
<evidence type="ECO:0000256" key="1">
    <source>
        <dbReference type="ARBA" id="ARBA00022714"/>
    </source>
</evidence>
<organism evidence="8 9">
    <name type="scientific">Roseateles subflavus</name>
    <dbReference type="NCBI Taxonomy" id="3053353"/>
    <lineage>
        <taxon>Bacteria</taxon>
        <taxon>Pseudomonadati</taxon>
        <taxon>Pseudomonadota</taxon>
        <taxon>Betaproteobacteria</taxon>
        <taxon>Burkholderiales</taxon>
        <taxon>Sphaerotilaceae</taxon>
        <taxon>Roseateles</taxon>
    </lineage>
</organism>
<dbReference type="InterPro" id="IPR017941">
    <property type="entry name" value="Rieske_2Fe-2S"/>
</dbReference>
<dbReference type="SUPFAM" id="SSF50022">
    <property type="entry name" value="ISP domain"/>
    <property type="match status" value="1"/>
</dbReference>
<name>A0ABT7LP79_9BURK</name>
<dbReference type="PANTHER" id="PTHR21496">
    <property type="entry name" value="FERREDOXIN-RELATED"/>
    <property type="match status" value="1"/>
</dbReference>
<comment type="caution">
    <text evidence="8">The sequence shown here is derived from an EMBL/GenBank/DDBJ whole genome shotgun (WGS) entry which is preliminary data.</text>
</comment>
<dbReference type="InterPro" id="IPR036922">
    <property type="entry name" value="Rieske_2Fe-2S_sf"/>
</dbReference>
<dbReference type="CDD" id="cd03530">
    <property type="entry name" value="Rieske_NirD_small_Bacillus"/>
    <property type="match status" value="1"/>
</dbReference>
<keyword evidence="9" id="KW-1185">Reference proteome</keyword>
<keyword evidence="5" id="KW-0411">Iron-sulfur</keyword>
<evidence type="ECO:0000313" key="9">
    <source>
        <dbReference type="Proteomes" id="UP001238603"/>
    </source>
</evidence>
<proteinExistence type="predicted"/>
<dbReference type="EMBL" id="JASVDS010000004">
    <property type="protein sequence ID" value="MDL5033525.1"/>
    <property type="molecule type" value="Genomic_DNA"/>
</dbReference>
<evidence type="ECO:0000259" key="7">
    <source>
        <dbReference type="PROSITE" id="PS51296"/>
    </source>
</evidence>
<evidence type="ECO:0000313" key="8">
    <source>
        <dbReference type="EMBL" id="MDL5033525.1"/>
    </source>
</evidence>
<evidence type="ECO:0000256" key="4">
    <source>
        <dbReference type="ARBA" id="ARBA00023004"/>
    </source>
</evidence>
<feature type="domain" description="Rieske" evidence="7">
    <location>
        <begin position="9"/>
        <end position="109"/>
    </location>
</feature>
<evidence type="ECO:0000256" key="6">
    <source>
        <dbReference type="ARBA" id="ARBA00023063"/>
    </source>
</evidence>
<sequence>MHTIPTDGWIAVCRLDDIPRLGSRRIQRPALPEAAPVALFRTSDDEVHALLDRCPHQGGPLSQGLVFGKAVACPLHHWTIELRTGSAREPDEGRTPRFEVRLVEGQVLLLASELDSLGTEALAPSACGRRC</sequence>
<evidence type="ECO:0000256" key="3">
    <source>
        <dbReference type="ARBA" id="ARBA00023002"/>
    </source>
</evidence>
<dbReference type="InterPro" id="IPR012748">
    <property type="entry name" value="Rieske-like_NirD"/>
</dbReference>
<dbReference type="NCBIfam" id="TIGR02378">
    <property type="entry name" value="nirD_assim_sml"/>
    <property type="match status" value="1"/>
</dbReference>
<dbReference type="PROSITE" id="PS51296">
    <property type="entry name" value="RIESKE"/>
    <property type="match status" value="1"/>
</dbReference>
<accession>A0ABT7LP79</accession>
<keyword evidence="2" id="KW-0479">Metal-binding</keyword>
<dbReference type="Proteomes" id="UP001238603">
    <property type="component" value="Unassembled WGS sequence"/>
</dbReference>
<protein>
    <submittedName>
        <fullName evidence="8">Nitrite reductase small subunit NirD</fullName>
    </submittedName>
</protein>
<dbReference type="PANTHER" id="PTHR21496:SF23">
    <property type="entry name" value="3-PHENYLPROPIONATE_CINNAMIC ACID DIOXYGENASE FERREDOXIN SUBUNIT"/>
    <property type="match status" value="1"/>
</dbReference>
<keyword evidence="6" id="KW-0534">Nitrate assimilation</keyword>
<gene>
    <name evidence="8" type="primary">nirD</name>
    <name evidence="8" type="ORF">QRD43_16545</name>
</gene>
<dbReference type="Gene3D" id="2.102.10.10">
    <property type="entry name" value="Rieske [2Fe-2S] iron-sulphur domain"/>
    <property type="match status" value="1"/>
</dbReference>
<keyword evidence="3" id="KW-0560">Oxidoreductase</keyword>
<evidence type="ECO:0000256" key="5">
    <source>
        <dbReference type="ARBA" id="ARBA00023014"/>
    </source>
</evidence>
<dbReference type="Pfam" id="PF00355">
    <property type="entry name" value="Rieske"/>
    <property type="match status" value="1"/>
</dbReference>
<dbReference type="RefSeq" id="WP_285983596.1">
    <property type="nucleotide sequence ID" value="NZ_JASVDS010000004.1"/>
</dbReference>